<evidence type="ECO:0000256" key="6">
    <source>
        <dbReference type="ARBA" id="ARBA00022878"/>
    </source>
</evidence>
<evidence type="ECO:0000256" key="7">
    <source>
        <dbReference type="ARBA" id="ARBA00022964"/>
    </source>
</evidence>
<feature type="active site" description="Proton acceptor" evidence="11">
    <location>
        <position position="299"/>
    </location>
</feature>
<keyword evidence="16" id="KW-1185">Reference proteome</keyword>
<dbReference type="InterPro" id="IPR046452">
    <property type="entry name" value="HgmA_N"/>
</dbReference>
<dbReference type="PANTHER" id="PTHR11056:SF0">
    <property type="entry name" value="HOMOGENTISATE 1,2-DIOXYGENASE"/>
    <property type="match status" value="1"/>
</dbReference>
<sequence>MAAPVTTSVFEQAEKYEYMNGFPGSHESECLPNALPIGRNSPQMPPYGLYAEKLSGSAFTSPRKENKQSWLYRIMPSASHSPFTPLPDSQQRPTPSYRHLPNQLRWSPLPFPSEPTCFLRGVHALAGTGSPTLKNGLEISIFSLTASMDPNTAFYSADGDYLLVPQDGDLDITTEFGALHVRPLEIAVIPRGIRFRIDLPQGRARGYMLETFNPGHFELPELGPIGSNGLANSRDFQVPKARYVDCTAPHRVVAKQNRIYYVAEQNHSPFDVVAWHGNYYPMKYDLGRFNTIGTISYDHPDPSIFTVLTLPSAVPGTAVADFVIFPPRWLVGQNTFRPPWYHRNCMSEFMGLISGGYDAKTGGGFVPGGASLHNVMAGHGPDGVTAKKASEGEQKPELVGKGSMAFMFESSLDVGATEGRGMEVVQEEYVRESWGGVERRVPRR</sequence>
<comment type="pathway">
    <text evidence="2">Amino-acid degradation; L-phenylalanine degradation; acetoacetate and fumarate from L-phenylalanine: step 4/6.</text>
</comment>
<dbReference type="GO" id="GO:0005737">
    <property type="term" value="C:cytoplasm"/>
    <property type="evidence" value="ECO:0007669"/>
    <property type="project" value="TreeGrafter"/>
</dbReference>
<evidence type="ECO:0000259" key="13">
    <source>
        <dbReference type="Pfam" id="PF04209"/>
    </source>
</evidence>
<keyword evidence="8" id="KW-0560">Oxidoreductase</keyword>
<dbReference type="EMBL" id="ML220148">
    <property type="protein sequence ID" value="TGZ77849.1"/>
    <property type="molecule type" value="Genomic_DNA"/>
</dbReference>
<evidence type="ECO:0000256" key="4">
    <source>
        <dbReference type="ARBA" id="ARBA00013127"/>
    </source>
</evidence>
<dbReference type="OrthoDB" id="1689029at2759"/>
<dbReference type="NCBIfam" id="TIGR01015">
    <property type="entry name" value="hmgA"/>
    <property type="match status" value="1"/>
</dbReference>
<feature type="binding site" evidence="12">
    <location>
        <position position="379"/>
    </location>
    <ligand>
        <name>homogentisate</name>
        <dbReference type="ChEBI" id="CHEBI:16169"/>
    </ligand>
</feature>
<dbReference type="UniPathway" id="UPA00139">
    <property type="reaction ID" value="UER00339"/>
</dbReference>
<dbReference type="FunFam" id="2.60.120.10:FF:000034">
    <property type="entry name" value="Homogentisate 1,2-dioxygenase"/>
    <property type="match status" value="1"/>
</dbReference>
<dbReference type="InParanoid" id="A0A4S2MQX2"/>
<feature type="binding site" evidence="12">
    <location>
        <position position="379"/>
    </location>
    <ligand>
        <name>Fe cation</name>
        <dbReference type="ChEBI" id="CHEBI:24875"/>
    </ligand>
</feature>
<evidence type="ECO:0000256" key="2">
    <source>
        <dbReference type="ARBA" id="ARBA00004704"/>
    </source>
</evidence>
<keyword evidence="5 12" id="KW-0479">Metal-binding</keyword>
<keyword evidence="9 12" id="KW-0408">Iron</keyword>
<evidence type="ECO:0000256" key="9">
    <source>
        <dbReference type="ARBA" id="ARBA00023004"/>
    </source>
</evidence>
<comment type="similarity">
    <text evidence="3">Belongs to the homogentisate dioxygenase family.</text>
</comment>
<dbReference type="PANTHER" id="PTHR11056">
    <property type="entry name" value="HOMOGENTISATE 1,2-DIOXYGENASE"/>
    <property type="match status" value="1"/>
</dbReference>
<dbReference type="Proteomes" id="UP000298138">
    <property type="component" value="Unassembled WGS sequence"/>
</dbReference>
<feature type="domain" description="Homogentisate 1,2-dioxygenase C-terminal" evidence="13">
    <location>
        <begin position="288"/>
        <end position="439"/>
    </location>
</feature>
<dbReference type="Gene3D" id="2.60.120.10">
    <property type="entry name" value="Jelly Rolls"/>
    <property type="match status" value="1"/>
</dbReference>
<feature type="binding site" evidence="12">
    <location>
        <position position="348"/>
    </location>
    <ligand>
        <name>Fe cation</name>
        <dbReference type="ChEBI" id="CHEBI:24875"/>
    </ligand>
</feature>
<evidence type="ECO:0000256" key="8">
    <source>
        <dbReference type="ARBA" id="ARBA00023002"/>
    </source>
</evidence>
<dbReference type="InterPro" id="IPR046451">
    <property type="entry name" value="HgmA_C"/>
</dbReference>
<evidence type="ECO:0000256" key="3">
    <source>
        <dbReference type="ARBA" id="ARBA00007757"/>
    </source>
</evidence>
<keyword evidence="10" id="KW-0585">Phenylalanine catabolism</keyword>
<dbReference type="InterPro" id="IPR011051">
    <property type="entry name" value="RmlC_Cupin_sf"/>
</dbReference>
<keyword evidence="7 15" id="KW-0223">Dioxygenase</keyword>
<dbReference type="CDD" id="cd07000">
    <property type="entry name" value="cupin_HGO_N"/>
    <property type="match status" value="1"/>
</dbReference>
<feature type="binding site" evidence="12">
    <location>
        <position position="357"/>
    </location>
    <ligand>
        <name>homogentisate</name>
        <dbReference type="ChEBI" id="CHEBI:16169"/>
    </ligand>
</feature>
<protein>
    <recommendedName>
        <fullName evidence="4">homogentisate 1,2-dioxygenase</fullName>
        <ecNumber evidence="4">1.13.11.5</ecNumber>
    </recommendedName>
</protein>
<evidence type="ECO:0000256" key="1">
    <source>
        <dbReference type="ARBA" id="ARBA00001962"/>
    </source>
</evidence>
<evidence type="ECO:0000256" key="5">
    <source>
        <dbReference type="ARBA" id="ARBA00022723"/>
    </source>
</evidence>
<dbReference type="InterPro" id="IPR014710">
    <property type="entry name" value="RmlC-like_jellyroll"/>
</dbReference>
<dbReference type="AlphaFoldDB" id="A0A4S2MQX2"/>
<gene>
    <name evidence="15" type="ORF">EX30DRAFT_356223</name>
</gene>
<proteinExistence type="inferred from homology"/>
<dbReference type="STRING" id="341454.A0A4S2MQX2"/>
<comment type="cofactor">
    <cofactor evidence="1 12">
        <name>Fe cation</name>
        <dbReference type="ChEBI" id="CHEBI:24875"/>
    </cofactor>
</comment>
<reference evidence="15 16" key="1">
    <citation type="submission" date="2019-04" db="EMBL/GenBank/DDBJ databases">
        <title>Comparative genomics and transcriptomics to analyze fruiting body development in filamentous ascomycetes.</title>
        <authorList>
            <consortium name="DOE Joint Genome Institute"/>
            <person name="Lutkenhaus R."/>
            <person name="Traeger S."/>
            <person name="Breuer J."/>
            <person name="Kuo A."/>
            <person name="Lipzen A."/>
            <person name="Pangilinan J."/>
            <person name="Dilworth D."/>
            <person name="Sandor L."/>
            <person name="Poggeler S."/>
            <person name="Barry K."/>
            <person name="Grigoriev I.V."/>
            <person name="Nowrousian M."/>
        </authorList>
    </citation>
    <scope>NUCLEOTIDE SEQUENCE [LARGE SCALE GENOMIC DNA]</scope>
    <source>
        <strain evidence="15 16">CBS 389.68</strain>
    </source>
</reference>
<dbReference type="GO" id="GO:0006559">
    <property type="term" value="P:L-phenylalanine catabolic process"/>
    <property type="evidence" value="ECO:0007669"/>
    <property type="project" value="UniProtKB-UniPathway"/>
</dbReference>
<feature type="domain" description="Homogentisate 1,2-dioxygenase N-terminal" evidence="14">
    <location>
        <begin position="17"/>
        <end position="286"/>
    </location>
</feature>
<dbReference type="GO" id="GO:0004411">
    <property type="term" value="F:homogentisate 1,2-dioxygenase activity"/>
    <property type="evidence" value="ECO:0007669"/>
    <property type="project" value="UniProtKB-EC"/>
</dbReference>
<dbReference type="Pfam" id="PF20510">
    <property type="entry name" value="HgmA_N"/>
    <property type="match status" value="1"/>
</dbReference>
<evidence type="ECO:0000313" key="16">
    <source>
        <dbReference type="Proteomes" id="UP000298138"/>
    </source>
</evidence>
<evidence type="ECO:0000256" key="12">
    <source>
        <dbReference type="PIRSR" id="PIRSR605708-2"/>
    </source>
</evidence>
<dbReference type="GO" id="GO:0006572">
    <property type="term" value="P:L-tyrosine catabolic process"/>
    <property type="evidence" value="ECO:0007669"/>
    <property type="project" value="UniProtKB-KW"/>
</dbReference>
<feature type="binding site" evidence="12">
    <location>
        <position position="342"/>
    </location>
    <ligand>
        <name>Fe cation</name>
        <dbReference type="ChEBI" id="CHEBI:24875"/>
    </ligand>
</feature>
<evidence type="ECO:0000259" key="14">
    <source>
        <dbReference type="Pfam" id="PF20510"/>
    </source>
</evidence>
<evidence type="ECO:0000313" key="15">
    <source>
        <dbReference type="EMBL" id="TGZ77849.1"/>
    </source>
</evidence>
<evidence type="ECO:0000256" key="10">
    <source>
        <dbReference type="ARBA" id="ARBA00023232"/>
    </source>
</evidence>
<keyword evidence="6" id="KW-0828">Tyrosine catabolism</keyword>
<dbReference type="SUPFAM" id="SSF51182">
    <property type="entry name" value="RmlC-like cupins"/>
    <property type="match status" value="1"/>
</dbReference>
<dbReference type="EC" id="1.13.11.5" evidence="4"/>
<dbReference type="Pfam" id="PF04209">
    <property type="entry name" value="HgmA_C"/>
    <property type="match status" value="1"/>
</dbReference>
<name>A0A4S2MQX2_9PEZI</name>
<dbReference type="InterPro" id="IPR005708">
    <property type="entry name" value="Homogentis_dOase"/>
</dbReference>
<organism evidence="15 16">
    <name type="scientific">Ascodesmis nigricans</name>
    <dbReference type="NCBI Taxonomy" id="341454"/>
    <lineage>
        <taxon>Eukaryota</taxon>
        <taxon>Fungi</taxon>
        <taxon>Dikarya</taxon>
        <taxon>Ascomycota</taxon>
        <taxon>Pezizomycotina</taxon>
        <taxon>Pezizomycetes</taxon>
        <taxon>Pezizales</taxon>
        <taxon>Ascodesmidaceae</taxon>
        <taxon>Ascodesmis</taxon>
    </lineage>
</organism>
<accession>A0A4S2MQX2</accession>
<dbReference type="GO" id="GO:0046872">
    <property type="term" value="F:metal ion binding"/>
    <property type="evidence" value="ECO:0007669"/>
    <property type="project" value="UniProtKB-KW"/>
</dbReference>
<evidence type="ECO:0000256" key="11">
    <source>
        <dbReference type="PIRSR" id="PIRSR605708-1"/>
    </source>
</evidence>